<evidence type="ECO:0000313" key="8">
    <source>
        <dbReference type="Proteomes" id="UP000280346"/>
    </source>
</evidence>
<keyword evidence="8" id="KW-1185">Reference proteome</keyword>
<evidence type="ECO:0000256" key="2">
    <source>
        <dbReference type="ARBA" id="ARBA00022723"/>
    </source>
</evidence>
<dbReference type="InterPro" id="IPR017941">
    <property type="entry name" value="Rieske_2Fe-2S"/>
</dbReference>
<keyword evidence="1" id="KW-0001">2Fe-2S</keyword>
<keyword evidence="2" id="KW-0479">Metal-binding</keyword>
<gene>
    <name evidence="7" type="ORF">EJ913_12845</name>
</gene>
<feature type="region of interest" description="Disordered" evidence="5">
    <location>
        <begin position="1"/>
        <end position="33"/>
    </location>
</feature>
<accession>A0A3S0XMJ4</accession>
<dbReference type="InterPro" id="IPR036922">
    <property type="entry name" value="Rieske_2Fe-2S_sf"/>
</dbReference>
<evidence type="ECO:0000256" key="5">
    <source>
        <dbReference type="SAM" id="MobiDB-lite"/>
    </source>
</evidence>
<proteinExistence type="predicted"/>
<organism evidence="7 8">
    <name type="scientific">Azospirillum doebereinerae</name>
    <dbReference type="NCBI Taxonomy" id="92933"/>
    <lineage>
        <taxon>Bacteria</taxon>
        <taxon>Pseudomonadati</taxon>
        <taxon>Pseudomonadota</taxon>
        <taxon>Alphaproteobacteria</taxon>
        <taxon>Rhodospirillales</taxon>
        <taxon>Azospirillaceae</taxon>
        <taxon>Azospirillum</taxon>
    </lineage>
</organism>
<protein>
    <submittedName>
        <fullName evidence="7">Rieske (2Fe-2S) protein</fullName>
    </submittedName>
</protein>
<comment type="caution">
    <text evidence="7">The sequence shown here is derived from an EMBL/GenBank/DDBJ whole genome shotgun (WGS) entry which is preliminary data.</text>
</comment>
<evidence type="ECO:0000313" key="7">
    <source>
        <dbReference type="EMBL" id="RUQ70662.1"/>
    </source>
</evidence>
<evidence type="ECO:0000256" key="4">
    <source>
        <dbReference type="ARBA" id="ARBA00023014"/>
    </source>
</evidence>
<dbReference type="AlphaFoldDB" id="A0A3S0XMJ4"/>
<dbReference type="EMBL" id="RZIJ01000009">
    <property type="protein sequence ID" value="RUQ70662.1"/>
    <property type="molecule type" value="Genomic_DNA"/>
</dbReference>
<dbReference type="CDD" id="cd03467">
    <property type="entry name" value="Rieske"/>
    <property type="match status" value="1"/>
</dbReference>
<dbReference type="PROSITE" id="PS51296">
    <property type="entry name" value="RIESKE"/>
    <property type="match status" value="1"/>
</dbReference>
<feature type="domain" description="Rieske" evidence="6">
    <location>
        <begin position="24"/>
        <end position="131"/>
    </location>
</feature>
<reference evidence="7 8" key="1">
    <citation type="submission" date="2018-12" db="EMBL/GenBank/DDBJ databases">
        <authorList>
            <person name="Yang Y."/>
        </authorList>
    </citation>
    <scope>NUCLEOTIDE SEQUENCE [LARGE SCALE GENOMIC DNA]</scope>
    <source>
        <strain evidence="7 8">GSF71</strain>
    </source>
</reference>
<dbReference type="Pfam" id="PF00355">
    <property type="entry name" value="Rieske"/>
    <property type="match status" value="1"/>
</dbReference>
<dbReference type="Gene3D" id="2.102.10.10">
    <property type="entry name" value="Rieske [2Fe-2S] iron-sulphur domain"/>
    <property type="match status" value="1"/>
</dbReference>
<dbReference type="GO" id="GO:0046872">
    <property type="term" value="F:metal ion binding"/>
    <property type="evidence" value="ECO:0007669"/>
    <property type="project" value="UniProtKB-KW"/>
</dbReference>
<dbReference type="OrthoDB" id="9800776at2"/>
<keyword evidence="3" id="KW-0408">Iron</keyword>
<keyword evidence="4" id="KW-0411">Iron-sulfur</keyword>
<dbReference type="SUPFAM" id="SSF50022">
    <property type="entry name" value="ISP domain"/>
    <property type="match status" value="1"/>
</dbReference>
<dbReference type="Proteomes" id="UP000280346">
    <property type="component" value="Unassembled WGS sequence"/>
</dbReference>
<evidence type="ECO:0000259" key="6">
    <source>
        <dbReference type="PROSITE" id="PS51296"/>
    </source>
</evidence>
<evidence type="ECO:0000256" key="3">
    <source>
        <dbReference type="ARBA" id="ARBA00023004"/>
    </source>
</evidence>
<evidence type="ECO:0000256" key="1">
    <source>
        <dbReference type="ARBA" id="ARBA00022714"/>
    </source>
</evidence>
<sequence>MRKDPLPADDESWRQDPQAPAPGTALGPLDALPDGEAKEFRFGEGRRVFSMLTIRQGDAVRAYVNACPHVWLPLTYRHGRVLSEDGRRLICSSHFAEFSVEDGRPLSGPVTPGCRLAAVPVLVDPDGLVRIAS</sequence>
<dbReference type="GO" id="GO:0051537">
    <property type="term" value="F:2 iron, 2 sulfur cluster binding"/>
    <property type="evidence" value="ECO:0007669"/>
    <property type="project" value="UniProtKB-KW"/>
</dbReference>
<feature type="compositionally biased region" description="Basic and acidic residues" evidence="5">
    <location>
        <begin position="1"/>
        <end position="14"/>
    </location>
</feature>
<name>A0A3S0XMJ4_9PROT</name>